<sequence length="118" mass="12157">MSYEVLVDNLRAAAGRYEKVADSLGSDGVEIDHVDPTSFGHVELAAWVKAVGEQLDKATVALHDGATGLGDSLDAAANHYETTDETIGSVFQSPLINGGGPLSPSSPFGTFGTPSGPR</sequence>
<evidence type="ECO:0000313" key="2">
    <source>
        <dbReference type="EMBL" id="GAA4708647.1"/>
    </source>
</evidence>
<feature type="region of interest" description="Disordered" evidence="1">
    <location>
        <begin position="91"/>
        <end position="118"/>
    </location>
</feature>
<gene>
    <name evidence="2" type="ORF">GCM10023349_29280</name>
</gene>
<dbReference type="EMBL" id="BAABKM010000002">
    <property type="protein sequence ID" value="GAA4708647.1"/>
    <property type="molecule type" value="Genomic_DNA"/>
</dbReference>
<evidence type="ECO:0000256" key="1">
    <source>
        <dbReference type="SAM" id="MobiDB-lite"/>
    </source>
</evidence>
<name>A0ABP8XIB0_9ACTN</name>
<dbReference type="RefSeq" id="WP_345522097.1">
    <property type="nucleotide sequence ID" value="NZ_BAABKM010000002.1"/>
</dbReference>
<accession>A0ABP8XIB0</accession>
<comment type="caution">
    <text evidence="2">The sequence shown here is derived from an EMBL/GenBank/DDBJ whole genome shotgun (WGS) entry which is preliminary data.</text>
</comment>
<evidence type="ECO:0000313" key="3">
    <source>
        <dbReference type="Proteomes" id="UP001499974"/>
    </source>
</evidence>
<proteinExistence type="predicted"/>
<protein>
    <recommendedName>
        <fullName evidence="4">ESX-1 secretion-associated protein</fullName>
    </recommendedName>
</protein>
<reference evidence="3" key="1">
    <citation type="journal article" date="2019" name="Int. J. Syst. Evol. Microbiol.">
        <title>The Global Catalogue of Microorganisms (GCM) 10K type strain sequencing project: providing services to taxonomists for standard genome sequencing and annotation.</title>
        <authorList>
            <consortium name="The Broad Institute Genomics Platform"/>
            <consortium name="The Broad Institute Genome Sequencing Center for Infectious Disease"/>
            <person name="Wu L."/>
            <person name="Ma J."/>
        </authorList>
    </citation>
    <scope>NUCLEOTIDE SEQUENCE [LARGE SCALE GENOMIC DNA]</scope>
    <source>
        <strain evidence="3">JCM 18531</strain>
    </source>
</reference>
<evidence type="ECO:0008006" key="4">
    <source>
        <dbReference type="Google" id="ProtNLM"/>
    </source>
</evidence>
<keyword evidence="3" id="KW-1185">Reference proteome</keyword>
<dbReference type="Proteomes" id="UP001499974">
    <property type="component" value="Unassembled WGS sequence"/>
</dbReference>
<organism evidence="2 3">
    <name type="scientific">Nocardioides conyzicola</name>
    <dbReference type="NCBI Taxonomy" id="1651781"/>
    <lineage>
        <taxon>Bacteria</taxon>
        <taxon>Bacillati</taxon>
        <taxon>Actinomycetota</taxon>
        <taxon>Actinomycetes</taxon>
        <taxon>Propionibacteriales</taxon>
        <taxon>Nocardioidaceae</taxon>
        <taxon>Nocardioides</taxon>
    </lineage>
</organism>